<dbReference type="EMBL" id="CAXAMN010004058">
    <property type="protein sequence ID" value="CAK9007484.1"/>
    <property type="molecule type" value="Genomic_DNA"/>
</dbReference>
<proteinExistence type="predicted"/>
<dbReference type="Proteomes" id="UP001642484">
    <property type="component" value="Unassembled WGS sequence"/>
</dbReference>
<sequence>MWAPFFDLPKDLGCECTGSSAHPDEEAPAVRDESEPKATAKVPQTSAASAPLRPGTVGLGSHAPELKIAGLRIRGGTEEQTATIREGSARRHGLMIDTVTPSKTP</sequence>
<keyword evidence="3" id="KW-1185">Reference proteome</keyword>
<evidence type="ECO:0000256" key="1">
    <source>
        <dbReference type="SAM" id="MobiDB-lite"/>
    </source>
</evidence>
<name>A0ABP0IZF8_9DINO</name>
<reference evidence="2 3" key="1">
    <citation type="submission" date="2024-02" db="EMBL/GenBank/DDBJ databases">
        <authorList>
            <person name="Chen Y."/>
            <person name="Shah S."/>
            <person name="Dougan E. K."/>
            <person name="Thang M."/>
            <person name="Chan C."/>
        </authorList>
    </citation>
    <scope>NUCLEOTIDE SEQUENCE [LARGE SCALE GENOMIC DNA]</scope>
</reference>
<feature type="region of interest" description="Disordered" evidence="1">
    <location>
        <begin position="17"/>
        <end position="61"/>
    </location>
</feature>
<feature type="compositionally biased region" description="Basic and acidic residues" evidence="1">
    <location>
        <begin position="22"/>
        <end position="38"/>
    </location>
</feature>
<protein>
    <submittedName>
        <fullName evidence="2">Uncharacterized protein</fullName>
    </submittedName>
</protein>
<comment type="caution">
    <text evidence="2">The sequence shown here is derived from an EMBL/GenBank/DDBJ whole genome shotgun (WGS) entry which is preliminary data.</text>
</comment>
<organism evidence="2 3">
    <name type="scientific">Durusdinium trenchii</name>
    <dbReference type="NCBI Taxonomy" id="1381693"/>
    <lineage>
        <taxon>Eukaryota</taxon>
        <taxon>Sar</taxon>
        <taxon>Alveolata</taxon>
        <taxon>Dinophyceae</taxon>
        <taxon>Suessiales</taxon>
        <taxon>Symbiodiniaceae</taxon>
        <taxon>Durusdinium</taxon>
    </lineage>
</organism>
<accession>A0ABP0IZF8</accession>
<evidence type="ECO:0000313" key="3">
    <source>
        <dbReference type="Proteomes" id="UP001642484"/>
    </source>
</evidence>
<gene>
    <name evidence="2" type="ORF">CCMP2556_LOCUS8863</name>
</gene>
<evidence type="ECO:0000313" key="2">
    <source>
        <dbReference type="EMBL" id="CAK9007484.1"/>
    </source>
</evidence>